<dbReference type="RefSeq" id="WP_359268150.1">
    <property type="nucleotide sequence ID" value="NZ_JBEZNA010000003.1"/>
</dbReference>
<dbReference type="EMBL" id="JBEZNA010000003">
    <property type="protein sequence ID" value="MEU9576112.1"/>
    <property type="molecule type" value="Genomic_DNA"/>
</dbReference>
<feature type="region of interest" description="Disordered" evidence="1">
    <location>
        <begin position="103"/>
        <end position="127"/>
    </location>
</feature>
<protein>
    <submittedName>
        <fullName evidence="2">Uncharacterized protein</fullName>
    </submittedName>
</protein>
<evidence type="ECO:0000313" key="3">
    <source>
        <dbReference type="Proteomes" id="UP001551584"/>
    </source>
</evidence>
<feature type="compositionally biased region" description="Pro residues" evidence="1">
    <location>
        <begin position="117"/>
        <end position="127"/>
    </location>
</feature>
<accession>A0ABV3EIU8</accession>
<dbReference type="Proteomes" id="UP001551584">
    <property type="component" value="Unassembled WGS sequence"/>
</dbReference>
<evidence type="ECO:0000256" key="1">
    <source>
        <dbReference type="SAM" id="MobiDB-lite"/>
    </source>
</evidence>
<comment type="caution">
    <text evidence="2">The sequence shown here is derived from an EMBL/GenBank/DDBJ whole genome shotgun (WGS) entry which is preliminary data.</text>
</comment>
<feature type="compositionally biased region" description="Basic and acidic residues" evidence="1">
    <location>
        <begin position="103"/>
        <end position="113"/>
    </location>
</feature>
<proteinExistence type="predicted"/>
<keyword evidence="3" id="KW-1185">Reference proteome</keyword>
<name>A0ABV3EIU8_9ACTN</name>
<reference evidence="2 3" key="1">
    <citation type="submission" date="2024-06" db="EMBL/GenBank/DDBJ databases">
        <title>The Natural Products Discovery Center: Release of the First 8490 Sequenced Strains for Exploring Actinobacteria Biosynthetic Diversity.</title>
        <authorList>
            <person name="Kalkreuter E."/>
            <person name="Kautsar S.A."/>
            <person name="Yang D."/>
            <person name="Bader C.D."/>
            <person name="Teijaro C.N."/>
            <person name="Fluegel L."/>
            <person name="Davis C.M."/>
            <person name="Simpson J.R."/>
            <person name="Lauterbach L."/>
            <person name="Steele A.D."/>
            <person name="Gui C."/>
            <person name="Meng S."/>
            <person name="Li G."/>
            <person name="Viehrig K."/>
            <person name="Ye F."/>
            <person name="Su P."/>
            <person name="Kiefer A.F."/>
            <person name="Nichols A."/>
            <person name="Cepeda A.J."/>
            <person name="Yan W."/>
            <person name="Fan B."/>
            <person name="Jiang Y."/>
            <person name="Adhikari A."/>
            <person name="Zheng C.-J."/>
            <person name="Schuster L."/>
            <person name="Cowan T.M."/>
            <person name="Smanski M.J."/>
            <person name="Chevrette M.G."/>
            <person name="De Carvalho L.P.S."/>
            <person name="Shen B."/>
        </authorList>
    </citation>
    <scope>NUCLEOTIDE SEQUENCE [LARGE SCALE GENOMIC DNA]</scope>
    <source>
        <strain evidence="2 3">NPDC048117</strain>
    </source>
</reference>
<evidence type="ECO:0000313" key="2">
    <source>
        <dbReference type="EMBL" id="MEU9576112.1"/>
    </source>
</evidence>
<gene>
    <name evidence="2" type="ORF">AB0D95_02265</name>
</gene>
<sequence length="127" mass="14072">MTAKDIGTRGLTAALRVRTEGKVDEESLTYLMERVGAALGRPGLPAVSGEVRVTRAAAHHVELPWWAGVEIRIGNERVVVHALEATARELADRLQDRLRGRVERVTHRRDATRRTSAPPPWRGGPQQ</sequence>
<organism evidence="2 3">
    <name type="scientific">Streptomyces chilikensis</name>
    <dbReference type="NCBI Taxonomy" id="1194079"/>
    <lineage>
        <taxon>Bacteria</taxon>
        <taxon>Bacillati</taxon>
        <taxon>Actinomycetota</taxon>
        <taxon>Actinomycetes</taxon>
        <taxon>Kitasatosporales</taxon>
        <taxon>Streptomycetaceae</taxon>
        <taxon>Streptomyces</taxon>
    </lineage>
</organism>